<sequence length="141" mass="16447">MSDDLVNRFIKDVCFVLGIDVPKVTHNFLDICTDTRKEQFTGENFFVPATDEPDSEFLFYVAHNLRVRWQFLTNPDYFDFQSVEEIGIDNYDNQPAEVDAAAFASLYMIGYFQLMTKFLSVSSQTRELVLKRMEEILEESL</sequence>
<name>A0A413UBS9_9FIRM</name>
<evidence type="ECO:0000313" key="1">
    <source>
        <dbReference type="EMBL" id="RHB04043.1"/>
    </source>
</evidence>
<accession>A0A413UBS9</accession>
<organism evidence="1 2">
    <name type="scientific">Holdemanella biformis</name>
    <dbReference type="NCBI Taxonomy" id="1735"/>
    <lineage>
        <taxon>Bacteria</taxon>
        <taxon>Bacillati</taxon>
        <taxon>Bacillota</taxon>
        <taxon>Erysipelotrichia</taxon>
        <taxon>Erysipelotrichales</taxon>
        <taxon>Erysipelotrichaceae</taxon>
        <taxon>Holdemanella</taxon>
    </lineage>
</organism>
<reference evidence="1 2" key="1">
    <citation type="submission" date="2018-08" db="EMBL/GenBank/DDBJ databases">
        <title>A genome reference for cultivated species of the human gut microbiota.</title>
        <authorList>
            <person name="Zou Y."/>
            <person name="Xue W."/>
            <person name="Luo G."/>
        </authorList>
    </citation>
    <scope>NUCLEOTIDE SEQUENCE [LARGE SCALE GENOMIC DNA]</scope>
    <source>
        <strain evidence="1 2">AM42-13AC</strain>
    </source>
</reference>
<protein>
    <submittedName>
        <fullName evidence="1">Uncharacterized protein</fullName>
    </submittedName>
</protein>
<dbReference type="Proteomes" id="UP000285288">
    <property type="component" value="Unassembled WGS sequence"/>
</dbReference>
<dbReference type="EMBL" id="QSGD01000030">
    <property type="protein sequence ID" value="RHB04043.1"/>
    <property type="molecule type" value="Genomic_DNA"/>
</dbReference>
<comment type="caution">
    <text evidence="1">The sequence shown here is derived from an EMBL/GenBank/DDBJ whole genome shotgun (WGS) entry which is preliminary data.</text>
</comment>
<evidence type="ECO:0000313" key="2">
    <source>
        <dbReference type="Proteomes" id="UP000285288"/>
    </source>
</evidence>
<dbReference type="AlphaFoldDB" id="A0A413UBS9"/>
<gene>
    <name evidence="1" type="ORF">DW907_07880</name>
</gene>
<proteinExistence type="predicted"/>
<dbReference type="RefSeq" id="WP_118011605.1">
    <property type="nucleotide sequence ID" value="NZ_QSGD01000030.1"/>
</dbReference>